<dbReference type="EMBL" id="RCHU02000004">
    <property type="protein sequence ID" value="KAL3597284.1"/>
    <property type="molecule type" value="Genomic_DNA"/>
</dbReference>
<organism evidence="1 2">
    <name type="scientific">Populus alba</name>
    <name type="common">White poplar</name>
    <dbReference type="NCBI Taxonomy" id="43335"/>
    <lineage>
        <taxon>Eukaryota</taxon>
        <taxon>Viridiplantae</taxon>
        <taxon>Streptophyta</taxon>
        <taxon>Embryophyta</taxon>
        <taxon>Tracheophyta</taxon>
        <taxon>Spermatophyta</taxon>
        <taxon>Magnoliopsida</taxon>
        <taxon>eudicotyledons</taxon>
        <taxon>Gunneridae</taxon>
        <taxon>Pentapetalae</taxon>
        <taxon>rosids</taxon>
        <taxon>fabids</taxon>
        <taxon>Malpighiales</taxon>
        <taxon>Salicaceae</taxon>
        <taxon>Saliceae</taxon>
        <taxon>Populus</taxon>
    </lineage>
</organism>
<proteinExistence type="predicted"/>
<gene>
    <name evidence="1" type="ORF">D5086_008921</name>
</gene>
<accession>A0ACC4CGS4</accession>
<evidence type="ECO:0000313" key="2">
    <source>
        <dbReference type="Proteomes" id="UP000309997"/>
    </source>
</evidence>
<sequence>MMQGLHQQQQLAALLSAALPKDSPSPSTAIATTTTITPASTTAKSTNSENTDDDDSARLVAINSLHRAIVYPPNSLLVSHSASFLSQGFSQLLTDKLYAIRQSAATAYGALCAVICAILIGSNGRQNHVMLGSIVDRFIGWALPLLSNGGGGDGTTELALEGLREFLSVGDVVGIERYALPILKACQELLEDERTSLNLLHRLLGVLTLVSIKFSRFFQPHFLDIVDLLLGWVLVPDLAESDRRVIMDSFLQFQKHWVGNLQFSLGLLSKFLGDMDVLVQDGSRGTPAQFRRLLALLSCFTTVLQSTASGLLEMNLLEQISESLKALVPQLLGCLSMVGRKFGWAKWTGDLWKCLTLLAEILCEKFSTFYPLALDILFQTLDSQPGAEKITSFQVHGVLKTNLQLLSLQKLGLFPSSAQKVLQFDALISQLRLHPSHLVTGSSAATYIFLLQHGNNEVVQQAIGVLIKEMELLKAMLNETLNLGDENYSVKDSKSYSKMEFLALMKFDLKVLLTCVSLGGGSNLICQPELATIYLKRSDMLASFIVEKLDPFNLPVQAYVELQVNVIQTMERLTAVEFLSRWSIRNQTSQTASLDGSVYKVNNVNGFRDDISAVIIEHLRKYSAFLIKAINVSAPLTIKVAALEWIQKFSNNLIAIYENSNVNTYFDEAFGYIGGTGSIIFSVFDAAFDSEPKVRLQVASVLEALLQARLVHPIYFYPMAEVVLEKLGDPDVDIKNSFVRLLSHVLPMTMFAFGLHDQGTSSTYRSNAIVSFNSSNLNWKQVFSLKQLRQQLHSQQLVSILSYISQRWKVPLSSWIQRLIHSCRSSNDLVLGQLEETRTFVADVLWLNKKLDDDILERICSVDNLAGAWWAIHEAARYCIATRLRTNLGGPTQTFAALERMLLDIAHVLQLDIEQNDGNLSIIGSSGAHLLPMRLLLDFVEALKKNVYNAYEGSAILPSASRPSSLFFRANKKVCEEWFSRICEPMMNAGLALQCHDATIHYCTVRLQELKSVLSSSLKDKSRAQASENLHSIRDRLFGDILRVLQHIALALCRSHEPKALIGLHQWASMTFSSFLMDENQSPSHNGISGPFAWITGLAYQAEGQYEKAAAHFTRLLQNEESLSSMGSDGVQFAISRIIESYTAVSDWKSLESWLSDLQQLRSRHAGKSYSGALTTAGNEINAIHALARFDEGDCQAAWSYLDLTPKSSSELTLDPKLALQRSEQMLLQAMLFLREGKVEKVPQETWKAKLMLEEILSVLPLDGLPEAAPFATQLHCIFVVEGGHKLKDNRAKSKEHHSILSSYVESIQSLINRVHQDCNPWLKLLRIYRTNCPTSPVTLKLSMSLTSLARKQGNLMLATRLNNYLREHALNCSEERNSSFLLSKLQYEDFMLLHAQNKFEDAFANLWSFVHPCMLSSASMVSNSYNNILKAKACLKLSEWLRQDYPDLSLESIVCNILTDFNMDDAASPDRVGHFVNVQNFNSKPSLAVNIEEIVGTATKLSTQLCPTMGKAWISYATWCFTQARDSLFNPSETVLRSCSFSPVLIPEVQPDRFNLTEVERTRVQSVVFRLFHHKGDNSSDCREGIFCPDSVQNSINDKPVVEQVIDLIEAAAGAQSAENYSGDSLSFTLASQLRNFFLCVNAGLGEANISSAVNDLVSVWWSLRRRRVSLFGHAARGFMQYLTYSSIKVSDSQLAGFEGESLKQKTGSYTLRATLYFLHILLNFGVELRDAIEPALSSIPLLPWQEVTPQLFARLSSHPEQVVRKQLEGLLMMLAKLSPWSIVYPTLVDVNTNEEPSEELQHILGCLRELYPKLIQDVQLMINELENVTVLWEELWLSTLQDLHADVMRRINVLKEEVARIAENATLSQSEKNKINAAKYSAMMAPIVVALERRLASTSRKPETPHELWFHEEYREHLKSAILSFKTPPASAGALGEVWRPFDDIAASLASYQRKSSISLGEVAPQLALLSSSDVPMPGLEKQVTVSESDRSSTTSLQGIVTITSFSEQLTILSTKTKPKKLAILGSDGRKYTYLLKGREDLRLDARIMQLLQAINGFLRSSSATSRHLLDVRYYSVTPISGRAGLIQWVDNVVSIYSVFKSWQNRVQLAQLSSMPPANSKNPVPPPVPRPSDMFYGKIIPALKEKGIRRVISRRDWPHDVKRKVLLDLIKEVPRQLLHQELWCASEGFKAFSSKLRRYSGSVAAMSMVGHILGLGDRHLDNILVDFCSGDIVHIDYNVCFDKGQRLKVPEIVPFRLTQMLEAALGLTGVEGTFRANCEAVVGVLRKNKDVLLMLLEVFVWDPLVEWTRGDFHDEAAIGGEERKGMELAVSLSLFASRVQEIRVPLQEHHDILLATLPAVDSALEGFADVLNQYELASTLFYRADQERSSLVLQETSAKSIVAEATSNLEKTRASFEIQAREFTQATGVISEKAQEAVTWMEQHGRVLEALRSNLLPEINSCIKLSSMADALSLTSAVLVAGIPLTIVPEPTQAQCQEMDREVSQLIAELDHGLSSALTGIQAYSLALQRILPLNYVSTSTVHGWVQVLQLSSNALSSDLLSLAKSQAAELVAKVHADDLDSVKHIHDDICLKVDKYATEINKVEEESAELVNSIGSETESKAKDRLLSAFMKYMQSAGLVRKEDNNSSSQPGQLKYDATRDARLPVDLEDKKEKVLSVLNIAVRSLYNEVRHRVVDIFSNFGGGRHANDRFRSIFCEFEEQVEKCVLVAGFVSELWHFIGRDMPSVNADVYHAKFYSERNWASTFKSTLLTCKSLVGKMTEGALLDVMRSAVSLNSAVMDAFGFISQIRGSMDTALEQFLEVELERASLVELEKNYFVKVGLITEQRLALEEAAMKGRDHLSWEEAEELASQEEACRAQLDQLHQAWNQREMRATSLVKREADIKNVLVSSECQFQSILGAEEVREPQVFGSKALLSTLIKPFSDLESIDKVLSSGGSAASPSNEFVNLADLMSSGHSISEYIWKFGGLLKSHLFFIWKVCIVDSFLDSCIHDIASFVDQNLGFDQLFNIVKRKLEIQLREHVGCYLKERVAPAFLAWLDKENEQLSEATKDLSLDQVKKDIGAIRKVQLMLEEYCNAHETARAARSAASVMKRQVNELKEALHKTSLEIVQLEWMYDGLTPSHKSRVTFQKFLSNEDNLYPIILNLSRPNLLEGLQSAITKMARSMDCLQACERNSVVAEGQLERAMGWACGGPNSSTTGNTSTKTSGIPPEFHDHLMRRQQLLWEAREKASNILKICMSILEFEASRDGIFQIPGEVYPARSVADGRTWQQAYLNALMKLEVSYHSFTRTEQEWKLAQSSMEAASNGLYAVANELCNASLKAKSASGDLQNIVLAMRDCAYEVSVALSAFSRISKGHTALTSESGSMLEEVLAITEDLHDVHTLGKEAVAFHCSLMEDLSKANAILLPLESLLSNDVTAMTDAMTRERETKMEVSPIHGQAIYQSYCLRIKEAIQTFNPLVPSLASSAKGLHSMLTRLAQTASLQAGNLHKALEGLAESQDVKSQGISLSGTDLDNGANAFDDKGRESFSISDNGSAKDLINDSGLSLQDKGWISPPDSIYSSSSESGITSAEASFPDSFLDPEELIRQSPCGSGTTVATDHLNSAPSSQTVCQKISDPGQSGFNSNNDFVTGIGELTEHLKSVAPPSDEAVNVPVEPSQPLDDESSKDKFEGKNDEVSSLNKVKIEDENQESPHPNLQTGSRVAKGKNAYALSVLRRIEMKIDGQDIANNSQNSNVMRSGIYMVVCFFITLNGQAHILKLFPAWESNGWNYCLIRPNLLATGSMIPFAGAVVANLVRDSDKLAMGTLKVAIHMCDLVAICLPFEESAAFEVEGILQARPKQDMSHLNCDVACEIPTGLLFTSTRVSTGTQILEMREANAVSSASQDLGFEQTLWHVAPQSDRLLASIKSQFPSKVLWKSTSAAASSLHMFSHDLAVNVSPNSAGSMRRAFAFSDAAGPLTFFSLIVYVWSVVG</sequence>
<keyword evidence="2" id="KW-1185">Reference proteome</keyword>
<dbReference type="Proteomes" id="UP000309997">
    <property type="component" value="Unassembled WGS sequence"/>
</dbReference>
<comment type="caution">
    <text evidence="1">The sequence shown here is derived from an EMBL/GenBank/DDBJ whole genome shotgun (WGS) entry which is preliminary data.</text>
</comment>
<reference evidence="1 2" key="1">
    <citation type="journal article" date="2024" name="Plant Biotechnol. J.">
        <title>Genome and CRISPR/Cas9 system of a widespread forest tree (Populus alba) in the world.</title>
        <authorList>
            <person name="Liu Y.J."/>
            <person name="Jiang P.F."/>
            <person name="Han X.M."/>
            <person name="Li X.Y."/>
            <person name="Wang H.M."/>
            <person name="Wang Y.J."/>
            <person name="Wang X.X."/>
            <person name="Zeng Q.Y."/>
        </authorList>
    </citation>
    <scope>NUCLEOTIDE SEQUENCE [LARGE SCALE GENOMIC DNA]</scope>
    <source>
        <strain evidence="2">cv. PAL-ZL1</strain>
    </source>
</reference>
<protein>
    <submittedName>
        <fullName evidence="1">Uncharacterized protein</fullName>
    </submittedName>
</protein>
<name>A0ACC4CGS4_POPAL</name>
<evidence type="ECO:0000313" key="1">
    <source>
        <dbReference type="EMBL" id="KAL3597284.1"/>
    </source>
</evidence>